<evidence type="ECO:0000259" key="3">
    <source>
        <dbReference type="Pfam" id="PF11817"/>
    </source>
</evidence>
<feature type="domain" description="Gryzun putative trafficking through Golgi" evidence="2">
    <location>
        <begin position="783"/>
        <end position="1122"/>
    </location>
</feature>
<gene>
    <name evidence="4" type="ORF">BC938DRAFT_482738</name>
</gene>
<dbReference type="Pfam" id="PF07919">
    <property type="entry name" value="Gryzun"/>
    <property type="match status" value="1"/>
</dbReference>
<dbReference type="EMBL" id="RBNJ01007789">
    <property type="protein sequence ID" value="RUS27784.1"/>
    <property type="molecule type" value="Genomic_DNA"/>
</dbReference>
<proteinExistence type="predicted"/>
<comment type="caution">
    <text evidence="4">The sequence shown here is derived from an EMBL/GenBank/DDBJ whole genome shotgun (WGS) entry which is preliminary data.</text>
</comment>
<name>A0A433QDF7_9FUNG</name>
<feature type="compositionally biased region" description="Polar residues" evidence="1">
    <location>
        <begin position="48"/>
        <end position="63"/>
    </location>
</feature>
<feature type="region of interest" description="Disordered" evidence="1">
    <location>
        <begin position="587"/>
        <end position="611"/>
    </location>
</feature>
<dbReference type="AlphaFoldDB" id="A0A433QDF7"/>
<feature type="region of interest" description="Disordered" evidence="1">
    <location>
        <begin position="43"/>
        <end position="78"/>
    </location>
</feature>
<dbReference type="Proteomes" id="UP000274822">
    <property type="component" value="Unassembled WGS sequence"/>
</dbReference>
<feature type="non-terminal residue" evidence="4">
    <location>
        <position position="1259"/>
    </location>
</feature>
<keyword evidence="5" id="KW-1185">Reference proteome</keyword>
<dbReference type="Pfam" id="PF11817">
    <property type="entry name" value="Foie-gras_1"/>
    <property type="match status" value="2"/>
</dbReference>
<sequence>MDTYPQEFVVHPIPLMAIMGLFPDSPTLAGIQHPGDASFQRLSARGRSASTSVTSETTPQSTGAPRRRASLVLGQPPSQKSTTVKTLLSLLTGKSQPTVWEAAKFTPVTGGGGGGGVAGGSTGTVTGLPLFHVVAVDKSFTLPNRKPPITNPPIANVMPITHSPLSPLTPSSPVHPDGLITPAWVRKHRELLPAVTVAFYELWDWSMEDSKGATPPPTKSKREAGPLGGPQTIDPVEREKDQTLAAEVNERRKYFHDRGVKFAAVVILKQQHIDDVAIEDRLSFIRKASVLDSKNSFFVLPPGGQNELQDFVNNLYRSLYDYALSYYSQQVKRIRKKRARLPAPTSSSRPPMAPSHPHQAQTVVQPLNVQGWMIRYDIKAGMFSEFKQDIDGATRSYESAYGLLLDTFAPTSTITPGYPGLSARSKRWVESRMLADCLNLKICRLHMFLDNHPSVLAQLNRHLHAFQSFSTTWGMGEGSFEYWAWLSKQYRIFADNLDVAIKAGFKLPIPTPQISSSSPNIPANQVGPNGAGLGFVGLIGGVNPGTVLQHAGFYYHVAAMCSAERRRRFLEMEKAEKAIIRAAEAQAALQTPTSEDEPSKESETVLPPTPSGNAMLLTKERQIDHPALTIDLLTKGYEQFKKHKNARMTLYLAAEIAGTYYEAGKYEMALKYVSVPVFMMWPGWSDIRHLGSLCFLPFSYRFFERIGKTYRKENWHTVLTSILRWSLRCAKELGAWDHVVEYLIELMAGQLTMAEQKRIDIQTELNDIIYKNEEANASVHRPIILNMDQLNSFLTCSVQFKSRTTTVGTAVSFQITLATHPDSPPMPFRFTFMRIVFSDVRFNQWYTDLGDNSDKPPGNDTIEWIDCTDCELTEQEGGSIWTKRIDLRFVKNASKVIEGVVLPIEGGDLKVLTVTMGLESPHWNVQLYFSVADRVVEQVTGRRKWLEVGGVSEDGTQQPHKFTMLDGRGDVPVLRVNNRAPQIDVEIRHSSPAFLDECYPLNVSVINSEAEAIQTQISVEIKAVDGQESADFVTLEPIAGEQYIGPMALTDIDVGTILPGEVGSHIVYLHGTGVAATRQVTITIHYSVPSQSGNLVERQEVIRVPFMAAFDTTFEIYPQIEPPRLESSEDALDFLPPSLERTERNLLVAAVKSNGPWDIAVEGVELLVEVSLFTSIEYGSREILSGTSGICETNNPLGKVTQEYSAGNFGTEEHSNGVPLIWKPGYIFSGNYLLRLTTSDMTAPKSPVRVGTLVITWRR</sequence>
<evidence type="ECO:0000259" key="2">
    <source>
        <dbReference type="Pfam" id="PF07919"/>
    </source>
</evidence>
<dbReference type="InterPro" id="IPR021773">
    <property type="entry name" value="TPC11"/>
</dbReference>
<feature type="domain" description="Trafficking protein particle complex subunit 11" evidence="3">
    <location>
        <begin position="700"/>
        <end position="748"/>
    </location>
</feature>
<feature type="region of interest" description="Disordered" evidence="1">
    <location>
        <begin position="209"/>
        <end position="234"/>
    </location>
</feature>
<feature type="region of interest" description="Disordered" evidence="1">
    <location>
        <begin position="338"/>
        <end position="360"/>
    </location>
</feature>
<evidence type="ECO:0000256" key="1">
    <source>
        <dbReference type="SAM" id="MobiDB-lite"/>
    </source>
</evidence>
<reference evidence="4 5" key="1">
    <citation type="journal article" date="2018" name="New Phytol.">
        <title>Phylogenomics of Endogonaceae and evolution of mycorrhizas within Mucoromycota.</title>
        <authorList>
            <person name="Chang Y."/>
            <person name="Desiro A."/>
            <person name="Na H."/>
            <person name="Sandor L."/>
            <person name="Lipzen A."/>
            <person name="Clum A."/>
            <person name="Barry K."/>
            <person name="Grigoriev I.V."/>
            <person name="Martin F.M."/>
            <person name="Stajich J.E."/>
            <person name="Smith M.E."/>
            <person name="Bonito G."/>
            <person name="Spatafora J.W."/>
        </authorList>
    </citation>
    <scope>NUCLEOTIDE SEQUENCE [LARGE SCALE GENOMIC DNA]</scope>
    <source>
        <strain evidence="4 5">AD002</strain>
    </source>
</reference>
<evidence type="ECO:0000313" key="5">
    <source>
        <dbReference type="Proteomes" id="UP000274822"/>
    </source>
</evidence>
<accession>A0A433QDF7</accession>
<dbReference type="PANTHER" id="PTHR14374:SF0">
    <property type="entry name" value="TRAFFICKING PROTEIN PARTICLE COMPLEX SUBUNIT 11"/>
    <property type="match status" value="1"/>
</dbReference>
<dbReference type="InterPro" id="IPR012880">
    <property type="entry name" value="Gryzun"/>
</dbReference>
<protein>
    <submittedName>
        <fullName evidence="4">Uncharacterized protein</fullName>
    </submittedName>
</protein>
<dbReference type="PANTHER" id="PTHR14374">
    <property type="entry name" value="FOIE GRAS"/>
    <property type="match status" value="1"/>
</dbReference>
<organism evidence="4 5">
    <name type="scientific">Jimgerdemannia flammicorona</name>
    <dbReference type="NCBI Taxonomy" id="994334"/>
    <lineage>
        <taxon>Eukaryota</taxon>
        <taxon>Fungi</taxon>
        <taxon>Fungi incertae sedis</taxon>
        <taxon>Mucoromycota</taxon>
        <taxon>Mucoromycotina</taxon>
        <taxon>Endogonomycetes</taxon>
        <taxon>Endogonales</taxon>
        <taxon>Endogonaceae</taxon>
        <taxon>Jimgerdemannia</taxon>
    </lineage>
</organism>
<feature type="domain" description="Trafficking protein particle complex subunit 11" evidence="3">
    <location>
        <begin position="427"/>
        <end position="673"/>
    </location>
</feature>
<evidence type="ECO:0000313" key="4">
    <source>
        <dbReference type="EMBL" id="RUS27784.1"/>
    </source>
</evidence>